<dbReference type="PANTHER" id="PTHR43300">
    <property type="entry name" value="ACETYLTRANSFERASE"/>
    <property type="match status" value="1"/>
</dbReference>
<reference evidence="1 2" key="1">
    <citation type="journal article" date="2022" name="Int. J. Syst. Evol. Microbiol.">
        <title>Apilactobacillus apisilvae sp. nov., Nicolia spurrieriana gen. nov. sp. nov., Bombilactobacillus folatiphilus sp. nov. and Bombilactobacillus thymidiniphilus sp. nov., four new lactic acid bacterial isolates from stingless bees Tetragonula carbonaria and Austroplebeia australis.</title>
        <authorList>
            <person name="Oliphant S.A."/>
            <person name="Watson-Haigh N.S."/>
            <person name="Sumby K.M."/>
            <person name="Gardner J."/>
            <person name="Groom S."/>
            <person name="Jiranek V."/>
        </authorList>
    </citation>
    <scope>NUCLEOTIDE SEQUENCE [LARGE SCALE GENOMIC DNA]</scope>
    <source>
        <strain evidence="1 2">SG4_A1</strain>
    </source>
</reference>
<gene>
    <name evidence="1" type="ORF">MOO47_03235</name>
</gene>
<keyword evidence="2" id="KW-1185">Reference proteome</keyword>
<protein>
    <recommendedName>
        <fullName evidence="3">Acetyltransferase</fullName>
    </recommendedName>
</protein>
<accession>A0ABY4PEG2</accession>
<dbReference type="Pfam" id="PF00132">
    <property type="entry name" value="Hexapep"/>
    <property type="match status" value="2"/>
</dbReference>
<dbReference type="SUPFAM" id="SSF51161">
    <property type="entry name" value="Trimeric LpxA-like enzymes"/>
    <property type="match status" value="1"/>
</dbReference>
<evidence type="ECO:0000313" key="2">
    <source>
        <dbReference type="Proteomes" id="UP000831947"/>
    </source>
</evidence>
<name>A0ABY4PEG2_9LACO</name>
<dbReference type="Gene3D" id="2.160.10.10">
    <property type="entry name" value="Hexapeptide repeat proteins"/>
    <property type="match status" value="2"/>
</dbReference>
<sequence length="173" mass="19382">MNLIDDESNIIDSKLGNFDWVRLFSKITNTKIGDDVFIGFSNLIQNSVIGNNVQIASRSVIGFANENYAVIEDCVWIGAQAIIDPGITVHEGAVIGARTHVTKDVAPFTVVKGSSEYTHERKVTGLKKPNFRKFLLYHLQLKERNMYIKADANGNYISDRINSSYYEYLTGIS</sequence>
<organism evidence="1 2">
    <name type="scientific">Bombilactobacillus thymidiniphilus</name>
    <dbReference type="NCBI Taxonomy" id="2923363"/>
    <lineage>
        <taxon>Bacteria</taxon>
        <taxon>Bacillati</taxon>
        <taxon>Bacillota</taxon>
        <taxon>Bacilli</taxon>
        <taxon>Lactobacillales</taxon>
        <taxon>Lactobacillaceae</taxon>
        <taxon>Bombilactobacillus</taxon>
    </lineage>
</organism>
<proteinExistence type="predicted"/>
<dbReference type="InterPro" id="IPR011004">
    <property type="entry name" value="Trimer_LpxA-like_sf"/>
</dbReference>
<evidence type="ECO:0008006" key="3">
    <source>
        <dbReference type="Google" id="ProtNLM"/>
    </source>
</evidence>
<evidence type="ECO:0000313" key="1">
    <source>
        <dbReference type="EMBL" id="UQS84178.1"/>
    </source>
</evidence>
<dbReference type="EMBL" id="CP093365">
    <property type="protein sequence ID" value="UQS84178.1"/>
    <property type="molecule type" value="Genomic_DNA"/>
</dbReference>
<dbReference type="RefSeq" id="WP_249513362.1">
    <property type="nucleotide sequence ID" value="NZ_CP093365.1"/>
</dbReference>
<dbReference type="Proteomes" id="UP000831947">
    <property type="component" value="Chromosome"/>
</dbReference>
<dbReference type="InterPro" id="IPR001451">
    <property type="entry name" value="Hexapep"/>
</dbReference>
<dbReference type="InterPro" id="IPR050179">
    <property type="entry name" value="Trans_hexapeptide_repeat"/>
</dbReference>